<dbReference type="InterPro" id="IPR000640">
    <property type="entry name" value="EFG_V-like"/>
</dbReference>
<dbReference type="InterPro" id="IPR031157">
    <property type="entry name" value="G_TR_CS"/>
</dbReference>
<dbReference type="PANTHER" id="PTHR43261:SF1">
    <property type="entry name" value="RIBOSOME-RELEASING FACTOR 2, MITOCHONDRIAL"/>
    <property type="match status" value="1"/>
</dbReference>
<dbReference type="Pfam" id="PF03764">
    <property type="entry name" value="EFG_IV"/>
    <property type="match status" value="1"/>
</dbReference>
<evidence type="ECO:0000256" key="3">
    <source>
        <dbReference type="ARBA" id="ARBA00023134"/>
    </source>
</evidence>
<dbReference type="OrthoDB" id="9801591at2"/>
<dbReference type="PANTHER" id="PTHR43261">
    <property type="entry name" value="TRANSLATION ELONGATION FACTOR G-RELATED"/>
    <property type="match status" value="1"/>
</dbReference>
<dbReference type="PRINTS" id="PR01037">
    <property type="entry name" value="TCRTETOQM"/>
</dbReference>
<dbReference type="Gene3D" id="3.30.70.870">
    <property type="entry name" value="Elongation Factor G (Translational Gtpase), domain 3"/>
    <property type="match status" value="1"/>
</dbReference>
<dbReference type="Pfam" id="PF14492">
    <property type="entry name" value="EFG_III"/>
    <property type="match status" value="1"/>
</dbReference>
<dbReference type="AlphaFoldDB" id="A0A401ZGQ5"/>
<dbReference type="Pfam" id="PF00009">
    <property type="entry name" value="GTP_EFTU"/>
    <property type="match status" value="1"/>
</dbReference>
<proteinExistence type="predicted"/>
<dbReference type="InterPro" id="IPR014721">
    <property type="entry name" value="Ribsml_uS5_D2-typ_fold_subgr"/>
</dbReference>
<keyword evidence="1" id="KW-0547">Nucleotide-binding</keyword>
<protein>
    <submittedName>
        <fullName evidence="5">Tetracycline resistance protein</fullName>
    </submittedName>
</protein>
<organism evidence="5 6">
    <name type="scientific">Dictyobacter aurantiacus</name>
    <dbReference type="NCBI Taxonomy" id="1936993"/>
    <lineage>
        <taxon>Bacteria</taxon>
        <taxon>Bacillati</taxon>
        <taxon>Chloroflexota</taxon>
        <taxon>Ktedonobacteria</taxon>
        <taxon>Ktedonobacterales</taxon>
        <taxon>Dictyobacteraceae</taxon>
        <taxon>Dictyobacter</taxon>
    </lineage>
</organism>
<dbReference type="InterPro" id="IPR005517">
    <property type="entry name" value="Transl_elong_EFG/EF2_IV"/>
</dbReference>
<dbReference type="Gene3D" id="3.30.230.10">
    <property type="match status" value="1"/>
</dbReference>
<dbReference type="PROSITE" id="PS51722">
    <property type="entry name" value="G_TR_2"/>
    <property type="match status" value="1"/>
</dbReference>
<dbReference type="Gene3D" id="2.40.30.10">
    <property type="entry name" value="Translation factors"/>
    <property type="match status" value="1"/>
</dbReference>
<accession>A0A401ZGQ5</accession>
<dbReference type="NCBIfam" id="TIGR00231">
    <property type="entry name" value="small_GTP"/>
    <property type="match status" value="1"/>
</dbReference>
<dbReference type="Proteomes" id="UP000287224">
    <property type="component" value="Unassembled WGS sequence"/>
</dbReference>
<dbReference type="InterPro" id="IPR000795">
    <property type="entry name" value="T_Tr_GTP-bd_dom"/>
</dbReference>
<dbReference type="InterPro" id="IPR005225">
    <property type="entry name" value="Small_GTP-bd"/>
</dbReference>
<dbReference type="SUPFAM" id="SSF54980">
    <property type="entry name" value="EF-G C-terminal domain-like"/>
    <property type="match status" value="2"/>
</dbReference>
<gene>
    <name evidence="5" type="ORF">KDAU_33990</name>
</gene>
<dbReference type="SMART" id="SM00889">
    <property type="entry name" value="EFG_IV"/>
    <property type="match status" value="1"/>
</dbReference>
<keyword evidence="6" id="KW-1185">Reference proteome</keyword>
<dbReference type="InterPro" id="IPR009000">
    <property type="entry name" value="Transl_B-barrel_sf"/>
</dbReference>
<dbReference type="Gene3D" id="3.40.50.300">
    <property type="entry name" value="P-loop containing nucleotide triphosphate hydrolases"/>
    <property type="match status" value="1"/>
</dbReference>
<keyword evidence="2" id="KW-0648">Protein biosynthesis</keyword>
<dbReference type="CDD" id="cd04168">
    <property type="entry name" value="TetM_like"/>
    <property type="match status" value="1"/>
</dbReference>
<dbReference type="SUPFAM" id="SSF52540">
    <property type="entry name" value="P-loop containing nucleoside triphosphate hydrolases"/>
    <property type="match status" value="1"/>
</dbReference>
<dbReference type="PROSITE" id="PS00301">
    <property type="entry name" value="G_TR_1"/>
    <property type="match status" value="1"/>
</dbReference>
<dbReference type="InterPro" id="IPR041095">
    <property type="entry name" value="EFG_II"/>
</dbReference>
<dbReference type="GO" id="GO:0003924">
    <property type="term" value="F:GTPase activity"/>
    <property type="evidence" value="ECO:0007669"/>
    <property type="project" value="InterPro"/>
</dbReference>
<feature type="domain" description="Tr-type G" evidence="4">
    <location>
        <begin position="1"/>
        <end position="255"/>
    </location>
</feature>
<name>A0A401ZGQ5_9CHLR</name>
<evidence type="ECO:0000259" key="4">
    <source>
        <dbReference type="PROSITE" id="PS51722"/>
    </source>
</evidence>
<evidence type="ECO:0000256" key="2">
    <source>
        <dbReference type="ARBA" id="ARBA00022917"/>
    </source>
</evidence>
<dbReference type="EMBL" id="BIFQ01000001">
    <property type="protein sequence ID" value="GCE06070.1"/>
    <property type="molecule type" value="Genomic_DNA"/>
</dbReference>
<keyword evidence="3" id="KW-0342">GTP-binding</keyword>
<dbReference type="GO" id="GO:0006412">
    <property type="term" value="P:translation"/>
    <property type="evidence" value="ECO:0007669"/>
    <property type="project" value="UniProtKB-KW"/>
</dbReference>
<dbReference type="RefSeq" id="WP_126597053.1">
    <property type="nucleotide sequence ID" value="NZ_BIFQ01000001.1"/>
</dbReference>
<dbReference type="InterPro" id="IPR035647">
    <property type="entry name" value="EFG_III/V"/>
</dbReference>
<dbReference type="SUPFAM" id="SSF50447">
    <property type="entry name" value="Translation proteins"/>
    <property type="match status" value="1"/>
</dbReference>
<dbReference type="FunFam" id="3.40.50.300:FF:002549">
    <property type="entry name" value="Tetracycline resistance protein, GTP-binding elongation family"/>
    <property type="match status" value="1"/>
</dbReference>
<dbReference type="CDD" id="cd01684">
    <property type="entry name" value="Tet_like_IV"/>
    <property type="match status" value="1"/>
</dbReference>
<dbReference type="InterPro" id="IPR027417">
    <property type="entry name" value="P-loop_NTPase"/>
</dbReference>
<reference evidence="6" key="1">
    <citation type="submission" date="2018-12" db="EMBL/GenBank/DDBJ databases">
        <title>Tengunoibacter tsumagoiensis gen. nov., sp. nov., Dictyobacter kobayashii sp. nov., D. alpinus sp. nov., and D. joshuensis sp. nov. and description of Dictyobacteraceae fam. nov. within the order Ktedonobacterales isolated from Tengu-no-mugimeshi.</title>
        <authorList>
            <person name="Wang C.M."/>
            <person name="Zheng Y."/>
            <person name="Sakai Y."/>
            <person name="Toyoda A."/>
            <person name="Minakuchi Y."/>
            <person name="Abe K."/>
            <person name="Yokota A."/>
            <person name="Yabe S."/>
        </authorList>
    </citation>
    <scope>NUCLEOTIDE SEQUENCE [LARGE SCALE GENOMIC DNA]</scope>
    <source>
        <strain evidence="6">S-27</strain>
    </source>
</reference>
<dbReference type="SUPFAM" id="SSF54211">
    <property type="entry name" value="Ribosomal protein S5 domain 2-like"/>
    <property type="match status" value="1"/>
</dbReference>
<evidence type="ECO:0000256" key="1">
    <source>
        <dbReference type="ARBA" id="ARBA00022741"/>
    </source>
</evidence>
<comment type="caution">
    <text evidence="5">The sequence shown here is derived from an EMBL/GenBank/DDBJ whole genome shotgun (WGS) entry which is preliminary data.</text>
</comment>
<evidence type="ECO:0000313" key="6">
    <source>
        <dbReference type="Proteomes" id="UP000287224"/>
    </source>
</evidence>
<dbReference type="InterPro" id="IPR020568">
    <property type="entry name" value="Ribosomal_Su5_D2-typ_SF"/>
</dbReference>
<dbReference type="Pfam" id="PF00679">
    <property type="entry name" value="EFG_C"/>
    <property type="match status" value="1"/>
</dbReference>
<evidence type="ECO:0000313" key="5">
    <source>
        <dbReference type="EMBL" id="GCE06070.1"/>
    </source>
</evidence>
<dbReference type="PRINTS" id="PR00315">
    <property type="entry name" value="ELONGATNFCT"/>
</dbReference>
<dbReference type="GO" id="GO:0005525">
    <property type="term" value="F:GTP binding"/>
    <property type="evidence" value="ECO:0007669"/>
    <property type="project" value="UniProtKB-KW"/>
</dbReference>
<sequence length="661" mass="73841">MQVVNIGIVAHVDAGKTSLTERILFETNVIAEIGRVDQGNTQTDSLELEKRRGITIKASIVSFFVRDHDLKVNLIDTPGHADFIAEVERSFSVLDGAILVISAVEGVQAQTKFLMAILAKLGIPTIIFINKIDRRGAQSASLIQHIKEKLTECVLPLSTPEKIGTKEAFIVEHRFCRDTDPGFFEECLEMLTLNDDRLLAAYLRDEPLPEERIRRALTNQVREVKLYPIFFGSAITGIGVTELLTGVATFFPTNSGLKDAPLSGVVFKIEKETASEKIAYVRLFSGSINVRAYVPVSRNTDIQEVDTYQEKVKKLHLFNEGRTVQASTIEAGEFCKIWGFKQVCIGDIIGERSDRIKDLHFVEPQMEARIEAKDPSQTQQLYRALVEMAEEDPLIKVLKDTFHHELYLRIFGEVQKEVIEAMLQEKYNLEVRFSETRVVCIEKPAGTGQALEMITAAENPFAATIGFRVEPGTTNSGVCYKLEVKLGSLPLPFHRAIEETAREVLKQGLYGWEVTDITVILTHTGYSSPVTVAGDFRKLVPLVLMEALTRAGTTVYEPLHQFELSAPVSAISKAMYKLSASRALFDKPLLRGDTFLLTGMLPVATTEAFKRSLNSFTEGEGILLTRPGGFRQIEGAFPTRKRADFNPLNRNDYLLHVLHAY</sequence>
<dbReference type="GO" id="GO:0032790">
    <property type="term" value="P:ribosome disassembly"/>
    <property type="evidence" value="ECO:0007669"/>
    <property type="project" value="TreeGrafter"/>
</dbReference>